<evidence type="ECO:0000256" key="10">
    <source>
        <dbReference type="SAM" id="MobiDB-lite"/>
    </source>
</evidence>
<dbReference type="Proteomes" id="UP001142055">
    <property type="component" value="Chromosome 1"/>
</dbReference>
<feature type="domain" description="C2H2-type" evidence="11">
    <location>
        <begin position="679"/>
        <end position="708"/>
    </location>
</feature>
<keyword evidence="4" id="KW-0862">Zinc</keyword>
<dbReference type="FunFam" id="3.30.160.60:FF:000032">
    <property type="entry name" value="Krueppel-like factor 4"/>
    <property type="match status" value="1"/>
</dbReference>
<dbReference type="PANTHER" id="PTHR24377">
    <property type="entry name" value="IP01015P-RELATED"/>
    <property type="match status" value="1"/>
</dbReference>
<evidence type="ECO:0000256" key="3">
    <source>
        <dbReference type="ARBA" id="ARBA00022771"/>
    </source>
</evidence>
<dbReference type="OMA" id="GECEDES"/>
<keyword evidence="5" id="KW-0805">Transcription regulation</keyword>
<evidence type="ECO:0000256" key="5">
    <source>
        <dbReference type="ARBA" id="ARBA00023015"/>
    </source>
</evidence>
<accession>A0A9Q0RTI3</accession>
<feature type="region of interest" description="Disordered" evidence="10">
    <location>
        <begin position="729"/>
        <end position="780"/>
    </location>
</feature>
<proteinExistence type="predicted"/>
<feature type="compositionally biased region" description="Acidic residues" evidence="10">
    <location>
        <begin position="903"/>
        <end position="915"/>
    </location>
</feature>
<evidence type="ECO:0000256" key="8">
    <source>
        <dbReference type="PROSITE-ProRule" id="PRU00042"/>
    </source>
</evidence>
<feature type="region of interest" description="Disordered" evidence="10">
    <location>
        <begin position="580"/>
        <end position="603"/>
    </location>
</feature>
<feature type="compositionally biased region" description="Low complexity" evidence="10">
    <location>
        <begin position="837"/>
        <end position="855"/>
    </location>
</feature>
<organism evidence="12 13">
    <name type="scientific">Blomia tropicalis</name>
    <name type="common">Mite</name>
    <dbReference type="NCBI Taxonomy" id="40697"/>
    <lineage>
        <taxon>Eukaryota</taxon>
        <taxon>Metazoa</taxon>
        <taxon>Ecdysozoa</taxon>
        <taxon>Arthropoda</taxon>
        <taxon>Chelicerata</taxon>
        <taxon>Arachnida</taxon>
        <taxon>Acari</taxon>
        <taxon>Acariformes</taxon>
        <taxon>Sarcoptiformes</taxon>
        <taxon>Astigmata</taxon>
        <taxon>Glycyphagoidea</taxon>
        <taxon>Echimyopodidae</taxon>
        <taxon>Blomia</taxon>
    </lineage>
</organism>
<evidence type="ECO:0000256" key="9">
    <source>
        <dbReference type="SAM" id="Coils"/>
    </source>
</evidence>
<feature type="domain" description="C2H2-type" evidence="11">
    <location>
        <begin position="709"/>
        <end position="737"/>
    </location>
</feature>
<evidence type="ECO:0000256" key="6">
    <source>
        <dbReference type="ARBA" id="ARBA00023163"/>
    </source>
</evidence>
<keyword evidence="1" id="KW-0479">Metal-binding</keyword>
<reference evidence="12" key="1">
    <citation type="submission" date="2022-12" db="EMBL/GenBank/DDBJ databases">
        <title>Genome assemblies of Blomia tropicalis.</title>
        <authorList>
            <person name="Cui Y."/>
        </authorList>
    </citation>
    <scope>NUCLEOTIDE SEQUENCE</scope>
    <source>
        <tissue evidence="12">Adult mites</tissue>
    </source>
</reference>
<gene>
    <name evidence="12" type="ORF">RDWZM_004320</name>
</gene>
<feature type="region of interest" description="Disordered" evidence="10">
    <location>
        <begin position="54"/>
        <end position="76"/>
    </location>
</feature>
<keyword evidence="13" id="KW-1185">Reference proteome</keyword>
<feature type="compositionally biased region" description="Low complexity" evidence="10">
    <location>
        <begin position="739"/>
        <end position="780"/>
    </location>
</feature>
<feature type="compositionally biased region" description="Polar residues" evidence="10">
    <location>
        <begin position="882"/>
        <end position="898"/>
    </location>
</feature>
<dbReference type="SUPFAM" id="SSF57667">
    <property type="entry name" value="beta-beta-alpha zinc fingers"/>
    <property type="match status" value="1"/>
</dbReference>
<keyword evidence="9" id="KW-0175">Coiled coil</keyword>
<feature type="region of interest" description="Disordered" evidence="10">
    <location>
        <begin position="795"/>
        <end position="915"/>
    </location>
</feature>
<dbReference type="GO" id="GO:0008270">
    <property type="term" value="F:zinc ion binding"/>
    <property type="evidence" value="ECO:0007669"/>
    <property type="project" value="UniProtKB-KW"/>
</dbReference>
<feature type="coiled-coil region" evidence="9">
    <location>
        <begin position="268"/>
        <end position="316"/>
    </location>
</feature>
<evidence type="ECO:0000313" key="12">
    <source>
        <dbReference type="EMBL" id="KAJ6225775.1"/>
    </source>
</evidence>
<evidence type="ECO:0000259" key="11">
    <source>
        <dbReference type="PROSITE" id="PS50157"/>
    </source>
</evidence>
<name>A0A9Q0RTI3_BLOTA</name>
<sequence length="915" mass="102423">MNCSIVDDIDDSSQERLTIMEEEEDNDFVNNDSIMNVKQPYVKEEPELDMNVTKDGFTADSTPTTSPPPCSSPSLPINSPIVSKPLELLLKQYGSKLDIDERGEYELIEFKCEHKASMIAILNACIPEVEPITSLEETKAIYWKLATLVQFFNMMFEVSNVLFIQDYDVPSIRHLNLHKLHLINRYIRFWLSQFYYCDKVINSLRFETGQIAMTIILVLNIFSNIRDSLPQIRPIFDLRWAPTLTIFGVQLQPFVRFDQLNVLILSQLENERIEHRQTKQTIFKLKEELMDTKINLAKSRSNIEKLKAIIEKGKQDPSMTLNQKTSPIQQISNDDGKTIEMAKKPQFKSLLNHSGSGTITITTNTGETQSSGNGILENSLISPNPGTMLTTGTSVVTVTSSIGPTMMVQPQSILTPIGTNPMLKKVRYNSSQCPNGIISNSTPSPSGANQLYIAPQPTMMSVVGSTPMVSLTPGPINIIQPVTSYPSLLVQGQASPIVSFTLQPQPTNQTSLIAASSIANQPNYIAANNTTKTSLLIKTEPTTLGSPDTSRNNVMSNVPIQPISPLQQTINNVPQMMNNNIASKSTNSGDHSTNNLNCDETLKDDSTNKNKFSMFPKYSMSKFYEAKYPNSTLVDVNNLPLYYIQRSETWVKCRLCSRRLDSMQIFEEHFKEHVGARVFHCNWENCNSFFLSNYKLKRHQRCHTGERPYACFRCVKSFTRSDKLKEHMKHCRATISPNKTSSDNSSTTTKSKSVAETSSTTNTITSTNNSTTASTSGTSNETSLIVPIIEPKFTRSKRKRIPTMTSLKPISNDNQESKSSNSLLQQTGITTTRSCSKKNNSNNNKNNNTNGKANKISSSAITRNKSKRIKSEQIGECEDESQTSSKEILNTDESLNDQMKSEVDDEDDDKNEIVQ</sequence>
<dbReference type="InterPro" id="IPR036236">
    <property type="entry name" value="Znf_C2H2_sf"/>
</dbReference>
<dbReference type="EMBL" id="JAPWDV010000001">
    <property type="protein sequence ID" value="KAJ6225775.1"/>
    <property type="molecule type" value="Genomic_DNA"/>
</dbReference>
<dbReference type="Gene3D" id="3.30.160.60">
    <property type="entry name" value="Classic Zinc Finger"/>
    <property type="match status" value="2"/>
</dbReference>
<dbReference type="PROSITE" id="PS00028">
    <property type="entry name" value="ZINC_FINGER_C2H2_1"/>
    <property type="match status" value="2"/>
</dbReference>
<evidence type="ECO:0000256" key="7">
    <source>
        <dbReference type="ARBA" id="ARBA00023242"/>
    </source>
</evidence>
<keyword evidence="7" id="KW-0539">Nucleus</keyword>
<evidence type="ECO:0000256" key="4">
    <source>
        <dbReference type="ARBA" id="ARBA00022833"/>
    </source>
</evidence>
<keyword evidence="6" id="KW-0804">Transcription</keyword>
<evidence type="ECO:0000313" key="13">
    <source>
        <dbReference type="Proteomes" id="UP001142055"/>
    </source>
</evidence>
<keyword evidence="2" id="KW-0677">Repeat</keyword>
<dbReference type="PROSITE" id="PS50157">
    <property type="entry name" value="ZINC_FINGER_C2H2_2"/>
    <property type="match status" value="2"/>
</dbReference>
<feature type="compositionally biased region" description="Polar residues" evidence="10">
    <location>
        <begin position="803"/>
        <end position="834"/>
    </location>
</feature>
<dbReference type="AlphaFoldDB" id="A0A9Q0RTI3"/>
<evidence type="ECO:0000256" key="1">
    <source>
        <dbReference type="ARBA" id="ARBA00022723"/>
    </source>
</evidence>
<evidence type="ECO:0000256" key="2">
    <source>
        <dbReference type="ARBA" id="ARBA00022737"/>
    </source>
</evidence>
<comment type="caution">
    <text evidence="12">The sequence shown here is derived from an EMBL/GenBank/DDBJ whole genome shotgun (WGS) entry which is preliminary data.</text>
</comment>
<dbReference type="InterPro" id="IPR013087">
    <property type="entry name" value="Znf_C2H2_type"/>
</dbReference>
<feature type="compositionally biased region" description="Polar residues" evidence="10">
    <location>
        <begin position="580"/>
        <end position="598"/>
    </location>
</feature>
<protein>
    <recommendedName>
        <fullName evidence="11">C2H2-type domain-containing protein</fullName>
    </recommendedName>
</protein>
<dbReference type="SMART" id="SM00355">
    <property type="entry name" value="ZnF_C2H2"/>
    <property type="match status" value="3"/>
</dbReference>
<keyword evidence="3 8" id="KW-0863">Zinc-finger</keyword>
<dbReference type="InterPro" id="IPR050826">
    <property type="entry name" value="Krueppel_C2H2_ZnFinger"/>
</dbReference>